<evidence type="ECO:0000259" key="4">
    <source>
        <dbReference type="Pfam" id="PF00294"/>
    </source>
</evidence>
<comment type="similarity">
    <text evidence="1">Belongs to the carbohydrate kinase PfkB family.</text>
</comment>
<dbReference type="AlphaFoldDB" id="A0A9W6LBS2"/>
<dbReference type="PANTHER" id="PTHR43320">
    <property type="entry name" value="SUGAR KINASE"/>
    <property type="match status" value="1"/>
</dbReference>
<evidence type="ECO:0000256" key="3">
    <source>
        <dbReference type="ARBA" id="ARBA00022777"/>
    </source>
</evidence>
<reference evidence="5" key="2">
    <citation type="submission" date="2023-01" db="EMBL/GenBank/DDBJ databases">
        <authorList>
            <person name="Sun Q."/>
            <person name="Evtushenko L."/>
        </authorList>
    </citation>
    <scope>NUCLEOTIDE SEQUENCE</scope>
    <source>
        <strain evidence="5">VKM Ac-1069</strain>
    </source>
</reference>
<proteinExistence type="inferred from homology"/>
<dbReference type="CDD" id="cd01166">
    <property type="entry name" value="KdgK"/>
    <property type="match status" value="1"/>
</dbReference>
<evidence type="ECO:0000313" key="5">
    <source>
        <dbReference type="EMBL" id="GLL14946.1"/>
    </source>
</evidence>
<keyword evidence="2" id="KW-0808">Transferase</keyword>
<evidence type="ECO:0000256" key="1">
    <source>
        <dbReference type="ARBA" id="ARBA00010688"/>
    </source>
</evidence>
<dbReference type="InterPro" id="IPR052700">
    <property type="entry name" value="Carb_kinase_PfkB-like"/>
</dbReference>
<evidence type="ECO:0000256" key="2">
    <source>
        <dbReference type="ARBA" id="ARBA00022679"/>
    </source>
</evidence>
<keyword evidence="3" id="KW-0418">Kinase</keyword>
<dbReference type="Gene3D" id="3.40.1190.20">
    <property type="match status" value="1"/>
</dbReference>
<dbReference type="InterPro" id="IPR011611">
    <property type="entry name" value="PfkB_dom"/>
</dbReference>
<name>A0A9W6LBS2_9PSEU</name>
<accession>A0A9W6LBS2</accession>
<dbReference type="EMBL" id="BSFQ01000039">
    <property type="protein sequence ID" value="GLL14946.1"/>
    <property type="molecule type" value="Genomic_DNA"/>
</dbReference>
<dbReference type="Proteomes" id="UP001143463">
    <property type="component" value="Unassembled WGS sequence"/>
</dbReference>
<keyword evidence="6" id="KW-1185">Reference proteome</keyword>
<dbReference type="Pfam" id="PF00294">
    <property type="entry name" value="PfkB"/>
    <property type="match status" value="1"/>
</dbReference>
<gene>
    <name evidence="5" type="ORF">GCM10017577_60950</name>
</gene>
<dbReference type="PANTHER" id="PTHR43320:SF2">
    <property type="entry name" value="2-DEHYDRO-3-DEOXYGLUCONOKINASE_2-DEHYDRO-3-DEOXYGALACTONOKINASE"/>
    <property type="match status" value="1"/>
</dbReference>
<feature type="domain" description="Carbohydrate kinase PfkB" evidence="4">
    <location>
        <begin position="4"/>
        <end position="306"/>
    </location>
</feature>
<comment type="caution">
    <text evidence="5">The sequence shown here is derived from an EMBL/GenBank/DDBJ whole genome shotgun (WGS) entry which is preliminary data.</text>
</comment>
<dbReference type="SUPFAM" id="SSF53613">
    <property type="entry name" value="Ribokinase-like"/>
    <property type="match status" value="1"/>
</dbReference>
<dbReference type="RefSeq" id="WP_037051624.1">
    <property type="nucleotide sequence ID" value="NZ_BAAAUZ010000012.1"/>
</dbReference>
<organism evidence="5 6">
    <name type="scientific">Pseudonocardia halophobica</name>
    <dbReference type="NCBI Taxonomy" id="29401"/>
    <lineage>
        <taxon>Bacteria</taxon>
        <taxon>Bacillati</taxon>
        <taxon>Actinomycetota</taxon>
        <taxon>Actinomycetes</taxon>
        <taxon>Pseudonocardiales</taxon>
        <taxon>Pseudonocardiaceae</taxon>
        <taxon>Pseudonocardia</taxon>
    </lineage>
</organism>
<sequence length="323" mass="32705">MSPRVVTLGETMALLTPQGRLVAGSALTVGIGGAESNVAIGLARLGVDATWVSRIGDDDLGRAVVREIRAEGVRVLADTDPDAPTGMMLKELRGGRPHRVRYYRAGSAAARLAPAHVDAVADEIAAARVLHLTGITPALGPGPRAAVARAVEIAREAGVLVSLDVNHRRTLWPDAEARAALGDLIPTCDLVFAGPEEAALVLGLEPVPVDAEGGADLAARLAKLGPATAVVKLGPLGAVAHDGGTAVHAPTRPVEVVDAVGAGDAFVAGYLAELVADRPVEAALALGNAAGGAVCLVPGDWEGLPTRADLAALQADPPADVLR</sequence>
<reference evidence="5" key="1">
    <citation type="journal article" date="2014" name="Int. J. Syst. Evol. Microbiol.">
        <title>Complete genome sequence of Corynebacterium casei LMG S-19264T (=DSM 44701T), isolated from a smear-ripened cheese.</title>
        <authorList>
            <consortium name="US DOE Joint Genome Institute (JGI-PGF)"/>
            <person name="Walter F."/>
            <person name="Albersmeier A."/>
            <person name="Kalinowski J."/>
            <person name="Ruckert C."/>
        </authorList>
    </citation>
    <scope>NUCLEOTIDE SEQUENCE</scope>
    <source>
        <strain evidence="5">VKM Ac-1069</strain>
    </source>
</reference>
<dbReference type="InterPro" id="IPR029056">
    <property type="entry name" value="Ribokinase-like"/>
</dbReference>
<protein>
    <submittedName>
        <fullName evidence="5">Ribokinase</fullName>
    </submittedName>
</protein>
<evidence type="ECO:0000313" key="6">
    <source>
        <dbReference type="Proteomes" id="UP001143463"/>
    </source>
</evidence>
<dbReference type="GO" id="GO:0016301">
    <property type="term" value="F:kinase activity"/>
    <property type="evidence" value="ECO:0007669"/>
    <property type="project" value="UniProtKB-KW"/>
</dbReference>